<name>D1YWX2_METPS</name>
<dbReference type="Pfam" id="PF01882">
    <property type="entry name" value="DUF58"/>
    <property type="match status" value="1"/>
</dbReference>
<reference evidence="2 3" key="2">
    <citation type="journal article" date="2008" name="Int. J. Syst. Evol. Microbiol.">
        <title>Methanocella paludicola gen. nov., sp. nov., a methane-producing archaeon, the first isolate of the lineage 'Rice Cluster I', and proposal of the new archaeal order Methanocellales ord. nov.</title>
        <authorList>
            <person name="Sakai S."/>
            <person name="Imachi H."/>
            <person name="Hanada S."/>
            <person name="Ohashi A."/>
            <person name="Harada H."/>
            <person name="Kamagata Y."/>
        </authorList>
    </citation>
    <scope>NUCLEOTIDE SEQUENCE [LARGE SCALE GENOMIC DNA]</scope>
    <source>
        <strain evidence="3">DSM 17711 / JCM 13418 / NBRC 101707 / SANAE</strain>
    </source>
</reference>
<dbReference type="AlphaFoldDB" id="D1YWX2"/>
<dbReference type="InterPro" id="IPR002881">
    <property type="entry name" value="DUF58"/>
</dbReference>
<keyword evidence="3" id="KW-1185">Reference proteome</keyword>
<evidence type="ECO:0000313" key="3">
    <source>
        <dbReference type="Proteomes" id="UP000001882"/>
    </source>
</evidence>
<dbReference type="GeneID" id="8680903"/>
<organism evidence="2 3">
    <name type="scientific">Methanocella paludicola (strain DSM 17711 / JCM 13418 / NBRC 101707 / SANAE)</name>
    <dbReference type="NCBI Taxonomy" id="304371"/>
    <lineage>
        <taxon>Archaea</taxon>
        <taxon>Methanobacteriati</taxon>
        <taxon>Methanobacteriota</taxon>
        <taxon>Stenosarchaea group</taxon>
        <taxon>Methanomicrobia</taxon>
        <taxon>Methanocellales</taxon>
        <taxon>Methanocellaceae</taxon>
        <taxon>Methanocella</taxon>
    </lineage>
</organism>
<dbReference type="EMBL" id="AP011532">
    <property type="protein sequence ID" value="BAI60944.1"/>
    <property type="molecule type" value="Genomic_DNA"/>
</dbReference>
<sequence>MELKDSALPMLASALALLLLALVTGSLLFYTVFTIILVFIASDALSLLLAASSLERDLSLSSSLSRPVLSPGMRTIHMVTASYSGKLSGILLSVTPVLDDSLEATPPGETIKLRKGEERTLSMDLFPLKPGDYTVGTVEVRVSSLLFAITAVAGEAKVLRVRLSLGEHMLRPKPGLHDYQKNAAAGGSNVDKQRGSDFYGVRLYMPGDAIKNIDWALSSRAGKLVVREFEADRTLPAYFLVDLSPRAFESSIAIVSGLIDRELYKGEKVGLICFSRSEIVQHVRPGMGREHIRRLSDVLSKLHAVDDRAGAGPCISISEVYDAGHAIQSESGIDVLKPVIEETFKGYLTNVREDGFIKAILSVAGDLKNPCDIRVVTGLSMGLPGLMNGLRLARYHGHSARVILCGPPGPDHERIMELAYAEKKLRSYSIDVTSAHEWEKPEGRIRRGRGHIRR</sequence>
<dbReference type="PANTHER" id="PTHR34351">
    <property type="entry name" value="SLR1927 PROTEIN-RELATED"/>
    <property type="match status" value="1"/>
</dbReference>
<gene>
    <name evidence="2" type="ordered locus">MCP_0872</name>
</gene>
<dbReference type="Proteomes" id="UP000001882">
    <property type="component" value="Chromosome"/>
</dbReference>
<dbReference type="RefSeq" id="WP_012899623.1">
    <property type="nucleotide sequence ID" value="NC_013665.1"/>
</dbReference>
<feature type="domain" description="DUF58" evidence="1">
    <location>
        <begin position="201"/>
        <end position="299"/>
    </location>
</feature>
<reference evidence="3" key="3">
    <citation type="journal article" date="2011" name="PLoS ONE">
        <title>Genome sequence of a mesophilic hydrogenotrophic methanogen Methanocella paludicola, the first cultivated representative of the order Methanocellales.</title>
        <authorList>
            <person name="Sakai S."/>
            <person name="Takaki Y."/>
            <person name="Shimamura S."/>
            <person name="Sekine M."/>
            <person name="Tajima T."/>
            <person name="Kosugi H."/>
            <person name="Ichikawa N."/>
            <person name="Tasumi E."/>
            <person name="Hiraki A.T."/>
            <person name="Shimizu A."/>
            <person name="Kato Y."/>
            <person name="Nishiko R."/>
            <person name="Mori K."/>
            <person name="Fujita N."/>
            <person name="Imachi H."/>
            <person name="Takai K."/>
        </authorList>
    </citation>
    <scope>NUCLEOTIDE SEQUENCE [LARGE SCALE GENOMIC DNA]</scope>
    <source>
        <strain evidence="3">DSM 17711 / JCM 13418 / NBRC 101707 / SANAE</strain>
    </source>
</reference>
<reference evidence="2 3" key="1">
    <citation type="journal article" date="2007" name="Appl. Environ. Microbiol.">
        <title>Isolation of key methanogens for global methane emission from rice paddy fields: a novel isolate affiliated with the clone cluster rice cluster I.</title>
        <authorList>
            <person name="Sakai S."/>
            <person name="Imachi H."/>
            <person name="Sekiguchi Y."/>
            <person name="Ohashi A."/>
            <person name="Harada H."/>
            <person name="Kamagata Y."/>
        </authorList>
    </citation>
    <scope>NUCLEOTIDE SEQUENCE [LARGE SCALE GENOMIC DNA]</scope>
    <source>
        <strain evidence="3">DSM 17711 / JCM 13418 / NBRC 101707 / SANAE</strain>
    </source>
</reference>
<accession>D1YWX2</accession>
<evidence type="ECO:0000313" key="2">
    <source>
        <dbReference type="EMBL" id="BAI60944.1"/>
    </source>
</evidence>
<dbReference type="InParanoid" id="D1YWX2"/>
<dbReference type="STRING" id="304371.MCP_0872"/>
<dbReference type="OrthoDB" id="3263at2157"/>
<proteinExistence type="predicted"/>
<dbReference type="eggNOG" id="arCOG02742">
    <property type="taxonomic scope" value="Archaea"/>
</dbReference>
<protein>
    <recommendedName>
        <fullName evidence="1">DUF58 domain-containing protein</fullName>
    </recommendedName>
</protein>
<evidence type="ECO:0000259" key="1">
    <source>
        <dbReference type="Pfam" id="PF01882"/>
    </source>
</evidence>
<dbReference type="KEGG" id="mpd:MCP_0872"/>